<protein>
    <submittedName>
        <fullName evidence="1">Uncharacterized protein</fullName>
    </submittedName>
</protein>
<sequence>MKHRHERVVILKTGLRVHGAEAVTIARLSTTKPADSVPCVEAKTWYDGYWVRLDQVSTVKSTELISAWTGPGKLPAEPLASAIARLDEEDGKDGKG</sequence>
<evidence type="ECO:0000313" key="1">
    <source>
        <dbReference type="EMBL" id="ATE55665.1"/>
    </source>
</evidence>
<keyword evidence="2" id="KW-1185">Reference proteome</keyword>
<proteinExistence type="predicted"/>
<reference evidence="1" key="1">
    <citation type="submission" date="2017-09" db="EMBL/GenBank/DDBJ databases">
        <title>Complete Genome Sequence of ansamitocin-producing Bacterium Actinosynnema pretiosum X47.</title>
        <authorList>
            <person name="Cao G."/>
            <person name="Zong G."/>
            <person name="Zhong C."/>
            <person name="Fu J."/>
        </authorList>
    </citation>
    <scope>NUCLEOTIDE SEQUENCE [LARGE SCALE GENOMIC DNA]</scope>
    <source>
        <strain evidence="1">X47</strain>
    </source>
</reference>
<accession>A0A290Z9K1</accession>
<name>A0A290Z9K1_9PSEU</name>
<dbReference type="KEGG" id="apre:CNX65_22200"/>
<dbReference type="AlphaFoldDB" id="A0A290Z9K1"/>
<dbReference type="EMBL" id="CP023445">
    <property type="protein sequence ID" value="ATE55665.1"/>
    <property type="molecule type" value="Genomic_DNA"/>
</dbReference>
<dbReference type="Proteomes" id="UP000218505">
    <property type="component" value="Chromosome"/>
</dbReference>
<gene>
    <name evidence="1" type="ORF">CNX65_22200</name>
</gene>
<evidence type="ECO:0000313" key="2">
    <source>
        <dbReference type="Proteomes" id="UP000218505"/>
    </source>
</evidence>
<organism evidence="1 2">
    <name type="scientific">Actinosynnema pretiosum</name>
    <dbReference type="NCBI Taxonomy" id="42197"/>
    <lineage>
        <taxon>Bacteria</taxon>
        <taxon>Bacillati</taxon>
        <taxon>Actinomycetota</taxon>
        <taxon>Actinomycetes</taxon>
        <taxon>Pseudonocardiales</taxon>
        <taxon>Pseudonocardiaceae</taxon>
        <taxon>Actinosynnema</taxon>
    </lineage>
</organism>